<keyword evidence="3" id="KW-1185">Reference proteome</keyword>
<protein>
    <recommendedName>
        <fullName evidence="4">DUF2797 domain-containing protein</fullName>
    </recommendedName>
</protein>
<dbReference type="eggNOG" id="arCOG03129">
    <property type="taxonomic scope" value="Archaea"/>
</dbReference>
<feature type="region of interest" description="Disordered" evidence="1">
    <location>
        <begin position="1"/>
        <end position="26"/>
    </location>
</feature>
<evidence type="ECO:0000313" key="2">
    <source>
        <dbReference type="EMBL" id="ACM58353.1"/>
    </source>
</evidence>
<feature type="region of interest" description="Disordered" evidence="1">
    <location>
        <begin position="334"/>
        <end position="356"/>
    </location>
</feature>
<accession>B9LVW3</accession>
<dbReference type="InterPro" id="IPR021246">
    <property type="entry name" value="DUF2797"/>
</dbReference>
<dbReference type="GeneID" id="32205156"/>
<dbReference type="Pfam" id="PF10977">
    <property type="entry name" value="DUF2797"/>
    <property type="match status" value="1"/>
</dbReference>
<organism evidence="2 3">
    <name type="scientific">Halorubrum lacusprofundi (strain ATCC 49239 / DSM 5036 / JCM 8891 / ACAM 34)</name>
    <dbReference type="NCBI Taxonomy" id="416348"/>
    <lineage>
        <taxon>Archaea</taxon>
        <taxon>Methanobacteriati</taxon>
        <taxon>Methanobacteriota</taxon>
        <taxon>Stenosarchaea group</taxon>
        <taxon>Halobacteria</taxon>
        <taxon>Halobacteriales</taxon>
        <taxon>Haloferacaceae</taxon>
        <taxon>Halorubrum</taxon>
    </lineage>
</organism>
<dbReference type="AlphaFoldDB" id="B9LVW3"/>
<dbReference type="Proteomes" id="UP000000740">
    <property type="component" value="Chromosome 2"/>
</dbReference>
<reference evidence="2 3" key="1">
    <citation type="journal article" date="2016" name="Stand. Genomic Sci.">
        <title>Complete genome sequence of the Antarctic Halorubrum lacusprofundi type strain ACAM 34.</title>
        <authorList>
            <person name="Anderson I.J."/>
            <person name="DasSarma P."/>
            <person name="Lucas S."/>
            <person name="Copeland A."/>
            <person name="Lapidus A."/>
            <person name="Del Rio T.G."/>
            <person name="Tice H."/>
            <person name="Dalin E."/>
            <person name="Bruce D.C."/>
            <person name="Goodwin L."/>
            <person name="Pitluck S."/>
            <person name="Sims D."/>
            <person name="Brettin T.S."/>
            <person name="Detter J.C."/>
            <person name="Han C.S."/>
            <person name="Larimer F."/>
            <person name="Hauser L."/>
            <person name="Land M."/>
            <person name="Ivanova N."/>
            <person name="Richardson P."/>
            <person name="Cavicchioli R."/>
            <person name="DasSarma S."/>
            <person name="Woese C.R."/>
            <person name="Kyrpides N.C."/>
        </authorList>
    </citation>
    <scope>NUCLEOTIDE SEQUENCE [LARGE SCALE GENOMIC DNA]</scope>
    <source>
        <strain evidence="3">ATCC 49239 / DSM 5036 / JCM 8891 / ACAM 34</strain>
    </source>
</reference>
<gene>
    <name evidence="2" type="ordered locus">Hlac_2784</name>
</gene>
<dbReference type="HOGENOM" id="CLU_777566_0_0_2"/>
<dbReference type="RefSeq" id="WP_009486614.1">
    <property type="nucleotide sequence ID" value="NC_012028.1"/>
</dbReference>
<feature type="compositionally biased region" description="Basic and acidic residues" evidence="1">
    <location>
        <begin position="1"/>
        <end position="17"/>
    </location>
</feature>
<evidence type="ECO:0000313" key="3">
    <source>
        <dbReference type="Proteomes" id="UP000000740"/>
    </source>
</evidence>
<dbReference type="EMBL" id="CP001366">
    <property type="protein sequence ID" value="ACM58353.1"/>
    <property type="molecule type" value="Genomic_DNA"/>
</dbReference>
<sequence>MTERQRALGDFGGEGRNRSKSSSDPPEYNYSIEGHIGYFSWYRGTPSLSFIDSDATLNCDSLVGESLRVTLHEERVCGNCGEKLSKPKYSVCYDCKQRPPFTQCIKTPGTDCKNADCPFPDYKRDACAHTYVVYLVTKADVKVGISRSDRRLQRWAEQGASHAIVVAETPNRKSAGLIEEAFSDRFETQSSSSWYEPRTSPVEDLVEATRTVPEYIPDDSRLHACLTLNDLDEDVVADRVVSIPHRATGIDHARGVNRPELEVGDNGEGTILGVRGSVILTDSFALNLKKRQGYRTTIETTAELAVEVEDKLCCLLRFVGGLWDGVAQKLQSERQLKDSNDGTHYSGGDGRSERSG</sequence>
<evidence type="ECO:0000256" key="1">
    <source>
        <dbReference type="SAM" id="MobiDB-lite"/>
    </source>
</evidence>
<evidence type="ECO:0008006" key="4">
    <source>
        <dbReference type="Google" id="ProtNLM"/>
    </source>
</evidence>
<dbReference type="KEGG" id="hla:Hlac_2784"/>
<name>B9LVW3_HALLT</name>
<proteinExistence type="predicted"/>